<evidence type="ECO:0000313" key="3">
    <source>
        <dbReference type="Proteomes" id="UP000286716"/>
    </source>
</evidence>
<dbReference type="Pfam" id="PF13560">
    <property type="entry name" value="HTH_31"/>
    <property type="match status" value="1"/>
</dbReference>
<dbReference type="OrthoDB" id="2991476at2"/>
<keyword evidence="3" id="KW-1185">Reference proteome</keyword>
<dbReference type="CDD" id="cd00093">
    <property type="entry name" value="HTH_XRE"/>
    <property type="match status" value="1"/>
</dbReference>
<protein>
    <submittedName>
        <fullName evidence="2">XRE family transcriptional regulator</fullName>
    </submittedName>
</protein>
<dbReference type="GO" id="GO:0003677">
    <property type="term" value="F:DNA binding"/>
    <property type="evidence" value="ECO:0007669"/>
    <property type="project" value="InterPro"/>
</dbReference>
<dbReference type="InterPro" id="IPR001387">
    <property type="entry name" value="Cro/C1-type_HTH"/>
</dbReference>
<dbReference type="AlphaFoldDB" id="A0A428VYZ3"/>
<sequence length="278" mass="30494">MNLGDALKEARESRGVSLRKLAVLIGRKESDSGLISRWETGERNPKPDDVASIVEALGIGDDAGAELMAMVTNAEQSGRWHAVTVVEQRQQMNALLAAERTATTVTHLAPLLIPGVLQTSAVIRAIMVDAEVPADEIDERVAIRIGRRDLITRKSPATLDVLLGEAAIRHVIGGRDVWVEQLTYLSEMIELPNVKVRIIPFEAGWTPVLTGSFILFDSAQAPSIINLELHRGGLMLYAEEDIAVHRRKAEVARSKAMSEEKSLELIAKVKNELMEAKK</sequence>
<gene>
    <name evidence="2" type="ORF">DMA12_41890</name>
</gene>
<evidence type="ECO:0000313" key="2">
    <source>
        <dbReference type="EMBL" id="RSM36033.1"/>
    </source>
</evidence>
<dbReference type="SMART" id="SM00530">
    <property type="entry name" value="HTH_XRE"/>
    <property type="match status" value="1"/>
</dbReference>
<feature type="domain" description="HTH cro/C1-type" evidence="1">
    <location>
        <begin position="7"/>
        <end position="63"/>
    </location>
</feature>
<dbReference type="EMBL" id="QHHU01000093">
    <property type="protein sequence ID" value="RSM36033.1"/>
    <property type="molecule type" value="Genomic_DNA"/>
</dbReference>
<dbReference type="RefSeq" id="WP_020646604.1">
    <property type="nucleotide sequence ID" value="NZ_QHHU01000093.1"/>
</dbReference>
<dbReference type="Gene3D" id="1.10.260.40">
    <property type="entry name" value="lambda repressor-like DNA-binding domains"/>
    <property type="match status" value="1"/>
</dbReference>
<accession>A0A428VYZ3</accession>
<reference evidence="2 3" key="1">
    <citation type="submission" date="2018-05" db="EMBL/GenBank/DDBJ databases">
        <title>Evolution of GPA BGCs.</title>
        <authorList>
            <person name="Waglechner N."/>
            <person name="Wright G.D."/>
        </authorList>
    </citation>
    <scope>NUCLEOTIDE SEQUENCE [LARGE SCALE GENOMIC DNA]</scope>
    <source>
        <strain evidence="2 3">DSM 5908</strain>
    </source>
</reference>
<organism evidence="2 3">
    <name type="scientific">Amycolatopsis balhimycina DSM 5908</name>
    <dbReference type="NCBI Taxonomy" id="1081091"/>
    <lineage>
        <taxon>Bacteria</taxon>
        <taxon>Bacillati</taxon>
        <taxon>Actinomycetota</taxon>
        <taxon>Actinomycetes</taxon>
        <taxon>Pseudonocardiales</taxon>
        <taxon>Pseudonocardiaceae</taxon>
        <taxon>Amycolatopsis</taxon>
    </lineage>
</organism>
<dbReference type="Pfam" id="PF19054">
    <property type="entry name" value="DUF5753"/>
    <property type="match status" value="1"/>
</dbReference>
<proteinExistence type="predicted"/>
<name>A0A428VYZ3_AMYBA</name>
<dbReference type="InterPro" id="IPR043917">
    <property type="entry name" value="DUF5753"/>
</dbReference>
<evidence type="ECO:0000259" key="1">
    <source>
        <dbReference type="PROSITE" id="PS50943"/>
    </source>
</evidence>
<dbReference type="SUPFAM" id="SSF47413">
    <property type="entry name" value="lambda repressor-like DNA-binding domains"/>
    <property type="match status" value="1"/>
</dbReference>
<comment type="caution">
    <text evidence="2">The sequence shown here is derived from an EMBL/GenBank/DDBJ whole genome shotgun (WGS) entry which is preliminary data.</text>
</comment>
<dbReference type="InterPro" id="IPR010982">
    <property type="entry name" value="Lambda_DNA-bd_dom_sf"/>
</dbReference>
<dbReference type="Proteomes" id="UP000286716">
    <property type="component" value="Unassembled WGS sequence"/>
</dbReference>
<dbReference type="PROSITE" id="PS50943">
    <property type="entry name" value="HTH_CROC1"/>
    <property type="match status" value="1"/>
</dbReference>